<evidence type="ECO:0000256" key="6">
    <source>
        <dbReference type="ARBA" id="ARBA00023136"/>
    </source>
</evidence>
<dbReference type="SUPFAM" id="SSF48317">
    <property type="entry name" value="Acid phosphatase/Vanadium-dependent haloperoxidase"/>
    <property type="match status" value="1"/>
</dbReference>
<keyword evidence="3 8" id="KW-0812">Transmembrane</keyword>
<dbReference type="Pfam" id="PF01569">
    <property type="entry name" value="PAP2"/>
    <property type="match status" value="1"/>
</dbReference>
<sequence>MAPGRRILGGLALLAVLAGLGLAATTRTVTRVDIALNEDVATVRNGVLTAVAKAATYAAESAVGAALAVLVPAALWLWRRRRDALRTLGVLGGAMAIAYAAKLSVDEHRPPHRLWVIPPDNAHSFPSGHTAIAAGLSVAVVLLVPAHRRLLAAAAGAAFTAVVAAARVYLGVHYPPDVLGGVLCAASAALLTCGVLQTPAVRRRVEALEEPAARARHARRSPAPPRLPTGGPR</sequence>
<keyword evidence="4" id="KW-0378">Hydrolase</keyword>
<evidence type="ECO:0000256" key="2">
    <source>
        <dbReference type="ARBA" id="ARBA00022475"/>
    </source>
</evidence>
<evidence type="ECO:0000256" key="7">
    <source>
        <dbReference type="SAM" id="MobiDB-lite"/>
    </source>
</evidence>
<dbReference type="PANTHER" id="PTHR14969">
    <property type="entry name" value="SPHINGOSINE-1-PHOSPHATE PHOSPHOHYDROLASE"/>
    <property type="match status" value="1"/>
</dbReference>
<comment type="subcellular location">
    <subcellularLocation>
        <location evidence="1">Cell membrane</location>
        <topology evidence="1">Multi-pass membrane protein</topology>
    </subcellularLocation>
</comment>
<accession>A0A6G4WX49</accession>
<keyword evidence="11" id="KW-1185">Reference proteome</keyword>
<organism evidence="10 11">
    <name type="scientific">Streptomyces boncukensis</name>
    <dbReference type="NCBI Taxonomy" id="2711219"/>
    <lineage>
        <taxon>Bacteria</taxon>
        <taxon>Bacillati</taxon>
        <taxon>Actinomycetota</taxon>
        <taxon>Actinomycetes</taxon>
        <taxon>Kitasatosporales</taxon>
        <taxon>Streptomycetaceae</taxon>
        <taxon>Streptomyces</taxon>
    </lineage>
</organism>
<gene>
    <name evidence="10" type="ORF">G5C65_12630</name>
</gene>
<keyword evidence="5 8" id="KW-1133">Transmembrane helix</keyword>
<dbReference type="InterPro" id="IPR000326">
    <property type="entry name" value="PAP2/HPO"/>
</dbReference>
<name>A0A6G4WX49_9ACTN</name>
<protein>
    <submittedName>
        <fullName evidence="10">Phosphatase PAP2 family protein</fullName>
    </submittedName>
</protein>
<dbReference type="RefSeq" id="WP_165298881.1">
    <property type="nucleotide sequence ID" value="NZ_JAAKZZ010000101.1"/>
</dbReference>
<dbReference type="SMART" id="SM00014">
    <property type="entry name" value="acidPPc"/>
    <property type="match status" value="1"/>
</dbReference>
<evidence type="ECO:0000256" key="3">
    <source>
        <dbReference type="ARBA" id="ARBA00022692"/>
    </source>
</evidence>
<comment type="caution">
    <text evidence="10">The sequence shown here is derived from an EMBL/GenBank/DDBJ whole genome shotgun (WGS) entry which is preliminary data.</text>
</comment>
<feature type="transmembrane region" description="Helical" evidence="8">
    <location>
        <begin position="178"/>
        <end position="196"/>
    </location>
</feature>
<reference evidence="10 11" key="1">
    <citation type="submission" date="2020-02" db="EMBL/GenBank/DDBJ databases">
        <title>Whole-genome analyses of novel actinobacteria.</title>
        <authorList>
            <person name="Sahin N."/>
            <person name="Tatar D."/>
        </authorList>
    </citation>
    <scope>NUCLEOTIDE SEQUENCE [LARGE SCALE GENOMIC DNA]</scope>
    <source>
        <strain evidence="10 11">SB3404</strain>
    </source>
</reference>
<evidence type="ECO:0000259" key="9">
    <source>
        <dbReference type="SMART" id="SM00014"/>
    </source>
</evidence>
<feature type="transmembrane region" description="Helical" evidence="8">
    <location>
        <begin position="151"/>
        <end position="172"/>
    </location>
</feature>
<feature type="transmembrane region" description="Helical" evidence="8">
    <location>
        <begin position="125"/>
        <end position="144"/>
    </location>
</feature>
<feature type="domain" description="Phosphatidic acid phosphatase type 2/haloperoxidase" evidence="9">
    <location>
        <begin position="87"/>
        <end position="193"/>
    </location>
</feature>
<dbReference type="PANTHER" id="PTHR14969:SF62">
    <property type="entry name" value="DECAPRENYLPHOSPHORYL-5-PHOSPHORIBOSE PHOSPHATASE RV3807C-RELATED"/>
    <property type="match status" value="1"/>
</dbReference>
<dbReference type="Gene3D" id="1.20.144.10">
    <property type="entry name" value="Phosphatidic acid phosphatase type 2/haloperoxidase"/>
    <property type="match status" value="1"/>
</dbReference>
<dbReference type="InterPro" id="IPR036938">
    <property type="entry name" value="PAP2/HPO_sf"/>
</dbReference>
<evidence type="ECO:0000313" key="10">
    <source>
        <dbReference type="EMBL" id="NGO69187.1"/>
    </source>
</evidence>
<proteinExistence type="predicted"/>
<keyword evidence="6 8" id="KW-0472">Membrane</keyword>
<dbReference type="GO" id="GO:0005886">
    <property type="term" value="C:plasma membrane"/>
    <property type="evidence" value="ECO:0007669"/>
    <property type="project" value="UniProtKB-SubCell"/>
</dbReference>
<dbReference type="EMBL" id="JAAKZZ010000101">
    <property type="protein sequence ID" value="NGO69187.1"/>
    <property type="molecule type" value="Genomic_DNA"/>
</dbReference>
<feature type="region of interest" description="Disordered" evidence="7">
    <location>
        <begin position="210"/>
        <end position="233"/>
    </location>
</feature>
<evidence type="ECO:0000256" key="5">
    <source>
        <dbReference type="ARBA" id="ARBA00022989"/>
    </source>
</evidence>
<evidence type="ECO:0000256" key="4">
    <source>
        <dbReference type="ARBA" id="ARBA00022801"/>
    </source>
</evidence>
<dbReference type="Proteomes" id="UP000477722">
    <property type="component" value="Unassembled WGS sequence"/>
</dbReference>
<feature type="transmembrane region" description="Helical" evidence="8">
    <location>
        <begin position="54"/>
        <end position="78"/>
    </location>
</feature>
<keyword evidence="2" id="KW-1003">Cell membrane</keyword>
<feature type="transmembrane region" description="Helical" evidence="8">
    <location>
        <begin position="85"/>
        <end position="105"/>
    </location>
</feature>
<dbReference type="GO" id="GO:0016787">
    <property type="term" value="F:hydrolase activity"/>
    <property type="evidence" value="ECO:0007669"/>
    <property type="project" value="UniProtKB-KW"/>
</dbReference>
<evidence type="ECO:0000256" key="8">
    <source>
        <dbReference type="SAM" id="Phobius"/>
    </source>
</evidence>
<dbReference type="AlphaFoldDB" id="A0A6G4WX49"/>
<evidence type="ECO:0000313" key="11">
    <source>
        <dbReference type="Proteomes" id="UP000477722"/>
    </source>
</evidence>
<evidence type="ECO:0000256" key="1">
    <source>
        <dbReference type="ARBA" id="ARBA00004651"/>
    </source>
</evidence>